<evidence type="ECO:0000313" key="1">
    <source>
        <dbReference type="EMBL" id="KAJ9126714.1"/>
    </source>
</evidence>
<accession>A0ACC2XRQ4</accession>
<keyword evidence="2" id="KW-1185">Reference proteome</keyword>
<dbReference type="EMBL" id="JASBWV010000004">
    <property type="protein sequence ID" value="KAJ9126714.1"/>
    <property type="molecule type" value="Genomic_DNA"/>
</dbReference>
<dbReference type="Proteomes" id="UP001234202">
    <property type="component" value="Unassembled WGS sequence"/>
</dbReference>
<comment type="caution">
    <text evidence="1">The sequence shown here is derived from an EMBL/GenBank/DDBJ whole genome shotgun (WGS) entry which is preliminary data.</text>
</comment>
<protein>
    <submittedName>
        <fullName evidence="1">Uncharacterized protein</fullName>
    </submittedName>
</protein>
<sequence>MNPYPTQQIAAFFRSRAELEDKYARSMSELVRSSADSYSRAFCKAGSFVEAYNATLRVHDTLAQNRLKFAQRLIEMSDELINLAKEGERLRKVHKDSGSRYEKSVQDAEFAMEKAKSRFDSTAEELERILVTKEGESIKDANGISGSGKEAKRGGIGKAMSKGLFKAKNPAQIQRQEDETRARMNSASEQFKKAVQDNQATKQEFFNLQLPKILRQMKECADELDMGCQYHMARYAYLFETTLLADGSAVLPVSDESGEKAGLKAIVETIDNCNDFKTFMQNFTVARGSQRGPSRNVPYDDGSLPAMPPHVHASHYGLAQPSQPQSQQYSQSFQQNPYGATSSVYSNGESTVSHNSQGGNTGAHPSHASGMTFGVELSEQAVVTGTEVPKVVAKCTEAIEAFGLDQVGIYRLSGTTSKVQKLKAALDADLDNINVMDDEWSSDINVVASVLKQWFRELPEPLLTHGLYQGFIDAARYENDRLRHIRLHEQVNELPDANYATLKHFMGHLDKIRSMEKINHMSVSNLSIVFGPTLLGAPPELGSMNLEHMSFQCKAIETILLKYKEIFVEEDSESSTPA</sequence>
<evidence type="ECO:0000313" key="2">
    <source>
        <dbReference type="Proteomes" id="UP001234202"/>
    </source>
</evidence>
<reference evidence="1" key="1">
    <citation type="submission" date="2023-04" db="EMBL/GenBank/DDBJ databases">
        <title>Draft Genome sequencing of Naganishia species isolated from polar environments using Oxford Nanopore Technology.</title>
        <authorList>
            <person name="Leo P."/>
            <person name="Venkateswaran K."/>
        </authorList>
    </citation>
    <scope>NUCLEOTIDE SEQUENCE</scope>
    <source>
        <strain evidence="1">DBVPG 5303</strain>
    </source>
</reference>
<gene>
    <name evidence="1" type="ORF">QFC24_001745</name>
</gene>
<name>A0ACC2XRQ4_9TREE</name>
<proteinExistence type="predicted"/>
<organism evidence="1 2">
    <name type="scientific">Naganishia onofrii</name>
    <dbReference type="NCBI Taxonomy" id="1851511"/>
    <lineage>
        <taxon>Eukaryota</taxon>
        <taxon>Fungi</taxon>
        <taxon>Dikarya</taxon>
        <taxon>Basidiomycota</taxon>
        <taxon>Agaricomycotina</taxon>
        <taxon>Tremellomycetes</taxon>
        <taxon>Filobasidiales</taxon>
        <taxon>Filobasidiaceae</taxon>
        <taxon>Naganishia</taxon>
    </lineage>
</organism>